<dbReference type="Proteomes" id="UP000554482">
    <property type="component" value="Unassembled WGS sequence"/>
</dbReference>
<name>A0A7J6VEI8_THATH</name>
<evidence type="ECO:0000313" key="1">
    <source>
        <dbReference type="EMBL" id="KAF5183506.1"/>
    </source>
</evidence>
<reference evidence="1 2" key="1">
    <citation type="submission" date="2020-06" db="EMBL/GenBank/DDBJ databases">
        <title>Transcriptomic and genomic resources for Thalictrum thalictroides and T. hernandezii: Facilitating candidate gene discovery in an emerging model plant lineage.</title>
        <authorList>
            <person name="Arias T."/>
            <person name="Riano-Pachon D.M."/>
            <person name="Di Stilio V.S."/>
        </authorList>
    </citation>
    <scope>NUCLEOTIDE SEQUENCE [LARGE SCALE GENOMIC DNA]</scope>
    <source>
        <strain evidence="2">cv. WT478/WT964</strain>
        <tissue evidence="1">Leaves</tissue>
    </source>
</reference>
<organism evidence="1 2">
    <name type="scientific">Thalictrum thalictroides</name>
    <name type="common">Rue-anemone</name>
    <name type="synonym">Anemone thalictroides</name>
    <dbReference type="NCBI Taxonomy" id="46969"/>
    <lineage>
        <taxon>Eukaryota</taxon>
        <taxon>Viridiplantae</taxon>
        <taxon>Streptophyta</taxon>
        <taxon>Embryophyta</taxon>
        <taxon>Tracheophyta</taxon>
        <taxon>Spermatophyta</taxon>
        <taxon>Magnoliopsida</taxon>
        <taxon>Ranunculales</taxon>
        <taxon>Ranunculaceae</taxon>
        <taxon>Thalictroideae</taxon>
        <taxon>Thalictrum</taxon>
    </lineage>
</organism>
<keyword evidence="2" id="KW-1185">Reference proteome</keyword>
<dbReference type="OrthoDB" id="430364at2759"/>
<proteinExistence type="predicted"/>
<dbReference type="AlphaFoldDB" id="A0A7J6VEI8"/>
<accession>A0A7J6VEI8</accession>
<dbReference type="EMBL" id="JABWDY010033304">
    <property type="protein sequence ID" value="KAF5183506.1"/>
    <property type="molecule type" value="Genomic_DNA"/>
</dbReference>
<sequence length="110" mass="12252">MGAVLAVMRRNVCWGGRCMAGDDKLEHSIQSLKSLRKQVFSWQHQWNTINPVLYLQPFLDVVRSEETGTPITGVALSSVYKILSLDVIDLDTVSVEDVMHLVVDAVVVVL</sequence>
<gene>
    <name evidence="1" type="ORF">FRX31_026907</name>
</gene>
<protein>
    <submittedName>
        <fullName evidence="1">Arf guanine-nucleotide exchange factor gnom</fullName>
    </submittedName>
</protein>
<feature type="non-terminal residue" evidence="1">
    <location>
        <position position="110"/>
    </location>
</feature>
<evidence type="ECO:0000313" key="2">
    <source>
        <dbReference type="Proteomes" id="UP000554482"/>
    </source>
</evidence>
<comment type="caution">
    <text evidence="1">The sequence shown here is derived from an EMBL/GenBank/DDBJ whole genome shotgun (WGS) entry which is preliminary data.</text>
</comment>